<evidence type="ECO:0000313" key="10">
    <source>
        <dbReference type="Proteomes" id="UP001259572"/>
    </source>
</evidence>
<keyword evidence="4 7" id="KW-0274">FAD</keyword>
<dbReference type="NCBIfam" id="NF001933">
    <property type="entry name" value="PRK00711.1"/>
    <property type="match status" value="1"/>
</dbReference>
<dbReference type="InterPro" id="IPR023080">
    <property type="entry name" value="DadA"/>
</dbReference>
<organism evidence="9 10">
    <name type="scientific">Sphingosinicella rhizophila</name>
    <dbReference type="NCBI Taxonomy" id="3050082"/>
    <lineage>
        <taxon>Bacteria</taxon>
        <taxon>Pseudomonadati</taxon>
        <taxon>Pseudomonadota</taxon>
        <taxon>Alphaproteobacteria</taxon>
        <taxon>Sphingomonadales</taxon>
        <taxon>Sphingosinicellaceae</taxon>
        <taxon>Sphingosinicella</taxon>
    </lineage>
</organism>
<dbReference type="RefSeq" id="WP_315728729.1">
    <property type="nucleotide sequence ID" value="NZ_JAVUPU010000017.1"/>
</dbReference>
<evidence type="ECO:0000256" key="3">
    <source>
        <dbReference type="ARBA" id="ARBA00022630"/>
    </source>
</evidence>
<dbReference type="EMBL" id="JAVUPU010000017">
    <property type="protein sequence ID" value="MDT9601043.1"/>
    <property type="molecule type" value="Genomic_DNA"/>
</dbReference>
<dbReference type="InterPro" id="IPR006076">
    <property type="entry name" value="FAD-dep_OxRdtase"/>
</dbReference>
<comment type="similarity">
    <text evidence="2 7">Belongs to the DadA oxidoreductase family.</text>
</comment>
<dbReference type="GO" id="GO:0016491">
    <property type="term" value="F:oxidoreductase activity"/>
    <property type="evidence" value="ECO:0007669"/>
    <property type="project" value="UniProtKB-KW"/>
</dbReference>
<comment type="function">
    <text evidence="7">Oxidative deamination of D-amino acids.</text>
</comment>
<dbReference type="Gene3D" id="3.50.50.60">
    <property type="entry name" value="FAD/NAD(P)-binding domain"/>
    <property type="match status" value="2"/>
</dbReference>
<evidence type="ECO:0000256" key="1">
    <source>
        <dbReference type="ARBA" id="ARBA00001974"/>
    </source>
</evidence>
<dbReference type="SUPFAM" id="SSF54373">
    <property type="entry name" value="FAD-linked reductases, C-terminal domain"/>
    <property type="match status" value="1"/>
</dbReference>
<name>A0ABU3QCE4_9SPHN</name>
<keyword evidence="10" id="KW-1185">Reference proteome</keyword>
<sequence>MKVVILGAGVIGVTSAHYLAQSGHQVIVIERQPGPALETSFANAGEISPGYASPWAAPGIPLKAVRWLLMEHAPLILRPKVDIHMVRWLCAMLRNCTAARYALNKRRMVRLAEFSRDELVALRERLAIDYDHRSRGTLQLFRTQQQLDASVSDIAVLQSYGVPYELLDPAGCVGAEPGLRAARGRFAGGLRLPGDETGDCHMFTKALAKRLEGQGVQFRYGTKAEALHAEGGRIIGVRTDQGFIQGDAYLVALGSYSPAMLRPLGLRLPIYPVKGYSITLPVADHDRAPVSTLLDESYKVAITRLGDRVRVGGMAEISGFDRSLPRERQATLLHSLNGLFPGATAQAETDFWYGFRPMTPDGPPILGATPIGNMYLNTGHGTLGWTMACGSGRLVAGIISGEPLPIDSDGLNLGRY</sequence>
<comment type="caution">
    <text evidence="9">The sequence shown here is derived from an EMBL/GenBank/DDBJ whole genome shotgun (WGS) entry which is preliminary data.</text>
</comment>
<dbReference type="SUPFAM" id="SSF51905">
    <property type="entry name" value="FAD/NAD(P)-binding domain"/>
    <property type="match status" value="1"/>
</dbReference>
<evidence type="ECO:0000256" key="2">
    <source>
        <dbReference type="ARBA" id="ARBA00009410"/>
    </source>
</evidence>
<dbReference type="HAMAP" id="MF_01202">
    <property type="entry name" value="DadA"/>
    <property type="match status" value="1"/>
</dbReference>
<evidence type="ECO:0000313" key="9">
    <source>
        <dbReference type="EMBL" id="MDT9601043.1"/>
    </source>
</evidence>
<evidence type="ECO:0000256" key="5">
    <source>
        <dbReference type="ARBA" id="ARBA00023002"/>
    </source>
</evidence>
<gene>
    <name evidence="7" type="primary">dadA</name>
    <name evidence="9" type="ORF">RQX22_18980</name>
</gene>
<feature type="binding site" evidence="7">
    <location>
        <begin position="3"/>
        <end position="17"/>
    </location>
    <ligand>
        <name>FAD</name>
        <dbReference type="ChEBI" id="CHEBI:57692"/>
    </ligand>
</feature>
<dbReference type="EC" id="1.4.99.-" evidence="7"/>
<proteinExistence type="inferred from homology"/>
<comment type="catalytic activity">
    <reaction evidence="6 7">
        <text>a D-alpha-amino acid + A + H2O = a 2-oxocarboxylate + AH2 + NH4(+)</text>
        <dbReference type="Rhea" id="RHEA:18125"/>
        <dbReference type="ChEBI" id="CHEBI:13193"/>
        <dbReference type="ChEBI" id="CHEBI:15377"/>
        <dbReference type="ChEBI" id="CHEBI:17499"/>
        <dbReference type="ChEBI" id="CHEBI:28938"/>
        <dbReference type="ChEBI" id="CHEBI:35179"/>
        <dbReference type="ChEBI" id="CHEBI:59871"/>
    </reaction>
</comment>
<keyword evidence="3 7" id="KW-0285">Flavoprotein</keyword>
<evidence type="ECO:0000256" key="7">
    <source>
        <dbReference type="HAMAP-Rule" id="MF_01202"/>
    </source>
</evidence>
<evidence type="ECO:0000256" key="4">
    <source>
        <dbReference type="ARBA" id="ARBA00022827"/>
    </source>
</evidence>
<reference evidence="9 10" key="1">
    <citation type="submission" date="2023-05" db="EMBL/GenBank/DDBJ databases">
        <authorList>
            <person name="Guo Y."/>
        </authorList>
    </citation>
    <scope>NUCLEOTIDE SEQUENCE [LARGE SCALE GENOMIC DNA]</scope>
    <source>
        <strain evidence="9 10">GR2756</strain>
    </source>
</reference>
<dbReference type="Proteomes" id="UP001259572">
    <property type="component" value="Unassembled WGS sequence"/>
</dbReference>
<dbReference type="Pfam" id="PF01266">
    <property type="entry name" value="DAO"/>
    <property type="match status" value="1"/>
</dbReference>
<dbReference type="PANTHER" id="PTHR13847:SF280">
    <property type="entry name" value="D-AMINO ACID DEHYDROGENASE"/>
    <property type="match status" value="1"/>
</dbReference>
<accession>A0ABU3QCE4</accession>
<keyword evidence="5 7" id="KW-0560">Oxidoreductase</keyword>
<comment type="cofactor">
    <cofactor evidence="1 7">
        <name>FAD</name>
        <dbReference type="ChEBI" id="CHEBI:57692"/>
    </cofactor>
</comment>
<evidence type="ECO:0000259" key="8">
    <source>
        <dbReference type="Pfam" id="PF01266"/>
    </source>
</evidence>
<dbReference type="Gene3D" id="3.30.9.10">
    <property type="entry name" value="D-Amino Acid Oxidase, subunit A, domain 2"/>
    <property type="match status" value="1"/>
</dbReference>
<evidence type="ECO:0000256" key="6">
    <source>
        <dbReference type="ARBA" id="ARBA00047884"/>
    </source>
</evidence>
<feature type="domain" description="FAD dependent oxidoreductase" evidence="8">
    <location>
        <begin position="2"/>
        <end position="396"/>
    </location>
</feature>
<dbReference type="InterPro" id="IPR036188">
    <property type="entry name" value="FAD/NAD-bd_sf"/>
</dbReference>
<dbReference type="PANTHER" id="PTHR13847">
    <property type="entry name" value="SARCOSINE DEHYDROGENASE-RELATED"/>
    <property type="match status" value="1"/>
</dbReference>
<protein>
    <recommendedName>
        <fullName evidence="7">D-amino acid dehydrogenase</fullName>
        <ecNumber evidence="7">1.4.99.-</ecNumber>
    </recommendedName>
</protein>